<feature type="transmembrane region" description="Helical" evidence="1">
    <location>
        <begin position="12"/>
        <end position="36"/>
    </location>
</feature>
<feature type="transmembrane region" description="Helical" evidence="1">
    <location>
        <begin position="812"/>
        <end position="835"/>
    </location>
</feature>
<dbReference type="SUPFAM" id="SSF82866">
    <property type="entry name" value="Multidrug efflux transporter AcrB transmembrane domain"/>
    <property type="match status" value="1"/>
</dbReference>
<gene>
    <name evidence="2" type="ORF">DMC14_001740</name>
</gene>
<dbReference type="KEGG" id="mphc:DMC14_001740"/>
<evidence type="ECO:0000313" key="2">
    <source>
        <dbReference type="EMBL" id="AZZ65506.2"/>
    </source>
</evidence>
<accession>A0A3T0TU66</accession>
<evidence type="ECO:0000256" key="1">
    <source>
        <dbReference type="SAM" id="Phobius"/>
    </source>
</evidence>
<feature type="transmembrane region" description="Helical" evidence="1">
    <location>
        <begin position="788"/>
        <end position="806"/>
    </location>
</feature>
<dbReference type="EMBL" id="CP033058">
    <property type="protein sequence ID" value="AZZ65506.2"/>
    <property type="molecule type" value="Genomic_DNA"/>
</dbReference>
<keyword evidence="1" id="KW-1133">Transmembrane helix</keyword>
<feature type="transmembrane region" description="Helical" evidence="1">
    <location>
        <begin position="547"/>
        <end position="568"/>
    </location>
</feature>
<feature type="transmembrane region" description="Helical" evidence="1">
    <location>
        <begin position="412"/>
        <end position="430"/>
    </location>
</feature>
<feature type="transmembrane region" description="Helical" evidence="1">
    <location>
        <begin position="486"/>
        <end position="513"/>
    </location>
</feature>
<feature type="transmembrane region" description="Helical" evidence="1">
    <location>
        <begin position="458"/>
        <end position="480"/>
    </location>
</feature>
<feature type="transmembrane region" description="Helical" evidence="1">
    <location>
        <begin position="386"/>
        <end position="406"/>
    </location>
</feature>
<keyword evidence="3" id="KW-1185">Reference proteome</keyword>
<keyword evidence="1" id="KW-0472">Membrane</keyword>
<dbReference type="NCBIfam" id="NF046001">
    <property type="entry name" value="SecDF_plasm"/>
    <property type="match status" value="1"/>
</dbReference>
<evidence type="ECO:0000313" key="3">
    <source>
        <dbReference type="Proteomes" id="UP000256585"/>
    </source>
</evidence>
<feature type="transmembrane region" description="Helical" evidence="1">
    <location>
        <begin position="361"/>
        <end position="379"/>
    </location>
</feature>
<feature type="transmembrane region" description="Helical" evidence="1">
    <location>
        <begin position="683"/>
        <end position="703"/>
    </location>
</feature>
<dbReference type="OrthoDB" id="9805019at2"/>
<dbReference type="RefSeq" id="WP_137412669.1">
    <property type="nucleotide sequence ID" value="NZ_CP033058.2"/>
</dbReference>
<name>A0A3T0TU66_9BACT</name>
<feature type="transmembrane region" description="Helical" evidence="1">
    <location>
        <begin position="710"/>
        <end position="733"/>
    </location>
</feature>
<dbReference type="Proteomes" id="UP000256585">
    <property type="component" value="Chromosome"/>
</dbReference>
<reference evidence="2" key="1">
    <citation type="submission" date="2019-03" db="EMBL/GenBank/DDBJ databases">
        <title>Draft Sequence and Annotation of the Mycoplasma phocicerebrale Strain 1049T Genome.</title>
        <authorList>
            <person name="Frasca S.Jr."/>
            <person name="Kutish G.F."/>
            <person name="Castellanos Gell J."/>
            <person name="Michaels D.L."/>
            <person name="Brown D.R."/>
        </authorList>
    </citation>
    <scope>NUCLEOTIDE SEQUENCE</scope>
    <source>
        <strain evidence="2">1049</strain>
    </source>
</reference>
<proteinExistence type="predicted"/>
<keyword evidence="1" id="KW-0812">Transmembrane</keyword>
<protein>
    <submittedName>
        <fullName evidence="2">Peptide transporter</fullName>
    </submittedName>
</protein>
<sequence>MNKKIRISPALKWVFSIFIIIAMIVSLIFGSIFYLGPKLKNNNSTNEQIVSSKVILKIDKDNNQTSSKEDLKPNEIANIVKSYLQEKNDKLTSNFDVNLLSKDLLEVKSLLATNDEKLSSLVASLIKKPYLTITDHNGNPLFYKGRYQGLEGSSHNLQELIADGAQDFNMDLDANPATDKIPQGYADRIQIKLNDYAWDQFTRLAFDYWIKGFRSQNPNPNLNSSTNKVYFWLNLDEFIHNAIKNDKENWDKAGHNPVKYAYVNNKPDVDQTKDKDGKVINSINPILKNSINAQKYLISATSPISLISSQKRDSVFYLINNSPNGYSNRQLKSLINFSYTPFTLTKQTAFFENKPAYKFDSFVLAMVILFVAMSIFLIVKHKTLGAISSITMAFLIFVFMSIITAFGVSINSLVAISIMVVIFVMFNLIAKKLQIFSKEIREGSNTNKSINKATKKTFISGLDVVAIMGLGSILAFYLNINHSSTIGALFGIGTLLIAIILIGINTLVLKLMIQTETFDKKIGWLMSTKATKCKLIGKIETFFKTKYFIIPIVIFAILGLIVYSTFAIKQQNAIAGFNVSSEIYNDYIYSIGINFKNNSNLNLHQQIINDLNNYVSNNNKNVLISLLQTNQMGFKEIIINSRSNIDNFINVDLVNYFNSKNYLDAELIKTSNTLGATNVGYSLGWTTLLLLLIMISTVIYISFRYSFQSAFIFLIKQIILFIILIASFAAFRIKLDSQIYDSLILILFINIFDSTINASRIKSEVKKDLNTKNYIYTLEQTHTIFKSFIADILLIQNINMILGIVFMVSAPFLLVTISMAPIISIGLSFILLWYLNLFIMPRIWEWLTNLKYTNKLKRIKNDFWNTEKIQEQTFIGINDFSI</sequence>
<dbReference type="AlphaFoldDB" id="A0A3T0TU66"/>
<organism evidence="2 3">
    <name type="scientific">Metamycoplasma phocicerebrale</name>
    <dbReference type="NCBI Taxonomy" id="142649"/>
    <lineage>
        <taxon>Bacteria</taxon>
        <taxon>Bacillati</taxon>
        <taxon>Mycoplasmatota</taxon>
        <taxon>Mycoplasmoidales</taxon>
        <taxon>Metamycoplasmataceae</taxon>
        <taxon>Metamycoplasma</taxon>
    </lineage>
</organism>